<evidence type="ECO:0000259" key="1">
    <source>
        <dbReference type="Pfam" id="PF05899"/>
    </source>
</evidence>
<comment type="caution">
    <text evidence="2">The sequence shown here is derived from an EMBL/GenBank/DDBJ whole genome shotgun (WGS) entry which is preliminary data.</text>
</comment>
<dbReference type="AlphaFoldDB" id="X0TF53"/>
<dbReference type="PANTHER" id="PTHR33271:SF22">
    <property type="entry name" value="OS04G0445200 PROTEIN"/>
    <property type="match status" value="1"/>
</dbReference>
<reference evidence="2" key="1">
    <citation type="journal article" date="2014" name="Front. Microbiol.">
        <title>High frequency of phylogenetically diverse reductive dehalogenase-homologous genes in deep subseafloor sedimentary metagenomes.</title>
        <authorList>
            <person name="Kawai M."/>
            <person name="Futagami T."/>
            <person name="Toyoda A."/>
            <person name="Takaki Y."/>
            <person name="Nishi S."/>
            <person name="Hori S."/>
            <person name="Arai W."/>
            <person name="Tsubouchi T."/>
            <person name="Morono Y."/>
            <person name="Uchiyama I."/>
            <person name="Ito T."/>
            <person name="Fujiyama A."/>
            <person name="Inagaki F."/>
            <person name="Takami H."/>
        </authorList>
    </citation>
    <scope>NUCLEOTIDE SEQUENCE</scope>
    <source>
        <strain evidence="2">Expedition CK06-06</strain>
    </source>
</reference>
<dbReference type="SUPFAM" id="SSF51182">
    <property type="entry name" value="RmlC-like cupins"/>
    <property type="match status" value="1"/>
</dbReference>
<evidence type="ECO:0000313" key="2">
    <source>
        <dbReference type="EMBL" id="GAF91834.1"/>
    </source>
</evidence>
<dbReference type="Pfam" id="PF05899">
    <property type="entry name" value="Cupin_3"/>
    <property type="match status" value="1"/>
</dbReference>
<dbReference type="Gene3D" id="2.60.120.10">
    <property type="entry name" value="Jelly Rolls"/>
    <property type="match status" value="1"/>
</dbReference>
<dbReference type="InterPro" id="IPR014710">
    <property type="entry name" value="RmlC-like_jellyroll"/>
</dbReference>
<gene>
    <name evidence="2" type="ORF">S01H1_29648</name>
</gene>
<accession>X0TF53</accession>
<protein>
    <recommendedName>
        <fullName evidence="1">(S)-ureidoglycine aminohydrolase cupin domain-containing protein</fullName>
    </recommendedName>
</protein>
<dbReference type="PANTHER" id="PTHR33271">
    <property type="entry name" value="OS04G0445200 PROTEIN"/>
    <property type="match status" value="1"/>
</dbReference>
<dbReference type="InterPro" id="IPR011051">
    <property type="entry name" value="RmlC_Cupin_sf"/>
</dbReference>
<name>X0TF53_9ZZZZ</name>
<sequence>ATETCYMLEGEVEVTDNKTGEKLEFKKGDLVQFPKGLKCVWNVKKPVRKYYNFGDLDI</sequence>
<proteinExistence type="predicted"/>
<dbReference type="CDD" id="cd02227">
    <property type="entry name" value="cupin_TM1112-like"/>
    <property type="match status" value="1"/>
</dbReference>
<dbReference type="InterPro" id="IPR008579">
    <property type="entry name" value="UGlyAH_Cupin_dom"/>
</dbReference>
<feature type="domain" description="(S)-ureidoglycine aminohydrolase cupin" evidence="1">
    <location>
        <begin position="2"/>
        <end position="51"/>
    </location>
</feature>
<feature type="non-terminal residue" evidence="2">
    <location>
        <position position="1"/>
    </location>
</feature>
<organism evidence="2">
    <name type="scientific">marine sediment metagenome</name>
    <dbReference type="NCBI Taxonomy" id="412755"/>
    <lineage>
        <taxon>unclassified sequences</taxon>
        <taxon>metagenomes</taxon>
        <taxon>ecological metagenomes</taxon>
    </lineage>
</organism>
<dbReference type="EMBL" id="BARS01018202">
    <property type="protein sequence ID" value="GAF91834.1"/>
    <property type="molecule type" value="Genomic_DNA"/>
</dbReference>